<evidence type="ECO:0000256" key="3">
    <source>
        <dbReference type="ARBA" id="ARBA00022729"/>
    </source>
</evidence>
<evidence type="ECO:0000256" key="4">
    <source>
        <dbReference type="SAM" id="SignalP"/>
    </source>
</evidence>
<evidence type="ECO:0000256" key="1">
    <source>
        <dbReference type="ARBA" id="ARBA00009075"/>
    </source>
</evidence>
<keyword evidence="3 4" id="KW-0732">Signal</keyword>
<evidence type="ECO:0000256" key="2">
    <source>
        <dbReference type="ARBA" id="ARBA00022448"/>
    </source>
</evidence>
<gene>
    <name evidence="5" type="ORF">J4G45_12320</name>
</gene>
<evidence type="ECO:0000313" key="6">
    <source>
        <dbReference type="Proteomes" id="UP000663954"/>
    </source>
</evidence>
<name>A0ABX7TEB2_9GAMM</name>
<dbReference type="Pfam" id="PF03573">
    <property type="entry name" value="OprD"/>
    <property type="match status" value="1"/>
</dbReference>
<dbReference type="PANTHER" id="PTHR34596:SF2">
    <property type="entry name" value="CHITOPORIN"/>
    <property type="match status" value="1"/>
</dbReference>
<accession>A0ABX7TEB2</accession>
<dbReference type="EMBL" id="CP071770">
    <property type="protein sequence ID" value="QTD61553.1"/>
    <property type="molecule type" value="Genomic_DNA"/>
</dbReference>
<proteinExistence type="inferred from homology"/>
<reference evidence="5 6" key="1">
    <citation type="journal article" date="2020" name="Front. Cell. Infect. Microbiol.">
        <title>Characterization of Three Porcine Acinetobacter towneri Strains Co-Harboring tet(X3) and bla OXA-58.</title>
        <authorList>
            <person name="Ma J."/>
            <person name="Wang J."/>
            <person name="Feng J."/>
            <person name="Liu Y."/>
            <person name="Yang B."/>
            <person name="Li R."/>
            <person name="Bai L."/>
            <person name="He T."/>
            <person name="Wang X."/>
            <person name="Yang Z."/>
        </authorList>
    </citation>
    <scope>NUCLEOTIDE SEQUENCE [LARGE SCALE GENOMIC DNA]</scope>
    <source>
        <strain evidence="5 6">GX5</strain>
    </source>
</reference>
<dbReference type="RefSeq" id="WP_179989465.1">
    <property type="nucleotide sequence ID" value="NZ_CP062183.1"/>
</dbReference>
<dbReference type="GeneID" id="64222247"/>
<comment type="similarity">
    <text evidence="1">Belongs to the outer membrane porin (Opr) (TC 1.B.25) family.</text>
</comment>
<dbReference type="InterPro" id="IPR023614">
    <property type="entry name" value="Porin_dom_sf"/>
</dbReference>
<dbReference type="Gene3D" id="2.40.160.10">
    <property type="entry name" value="Porin"/>
    <property type="match status" value="1"/>
</dbReference>
<keyword evidence="2" id="KW-0813">Transport</keyword>
<evidence type="ECO:0000313" key="5">
    <source>
        <dbReference type="EMBL" id="QTD61553.1"/>
    </source>
</evidence>
<dbReference type="Proteomes" id="UP000663954">
    <property type="component" value="Chromosome"/>
</dbReference>
<feature type="signal peptide" evidence="4">
    <location>
        <begin position="1"/>
        <end position="24"/>
    </location>
</feature>
<feature type="chain" id="PRO_5045659248" evidence="4">
    <location>
        <begin position="25"/>
        <end position="439"/>
    </location>
</feature>
<sequence length="439" mass="49329">MHRHNLWIVLFAATATLGTTATQADFIDDSNIQLKFKNFYLDREYAHEAGRSVTPGYGNWTQAVTLDAKSGYQDIGAGIQVGADLLAQYAIGLKSRGEVNDIHMPFNYTEKRTERDNAKVGATLKVKFSETELKVGDLLPMSPVVFFDPSRQLLTTYSGAWLESKDLKDTKLTLAYLDGINARYDNQYQDFTLFPQNNFSAAEANKLSTDDGMYLVGVDHQFTPKVGGSYWYADVTNIYQQHYVAANYKTTLAEKTKLDTHVRYFDNSESGDKLYGNIDSQAVSAGAKINNGMHTVQLGYQQMFGEHGTKAPMFPTLGGWVPQPYLDNWSVASFIRKDERSWSLGYTYNFADVGVSGLTATVRHFRGDNIDGTYHKLTNNAGQSLKEGKENETNVIVNYVVPEGKLKGLGFQYMFIDTNFNFANDLEEHRIATTYTYKF</sequence>
<dbReference type="InterPro" id="IPR005318">
    <property type="entry name" value="OM_porin_bac"/>
</dbReference>
<keyword evidence="6" id="KW-1185">Reference proteome</keyword>
<protein>
    <submittedName>
        <fullName evidence="5">OprD family outer membrane porin</fullName>
    </submittedName>
</protein>
<organism evidence="5 6">
    <name type="scientific">Acinetobacter towneri</name>
    <dbReference type="NCBI Taxonomy" id="202956"/>
    <lineage>
        <taxon>Bacteria</taxon>
        <taxon>Pseudomonadati</taxon>
        <taxon>Pseudomonadota</taxon>
        <taxon>Gammaproteobacteria</taxon>
        <taxon>Moraxellales</taxon>
        <taxon>Moraxellaceae</taxon>
        <taxon>Acinetobacter</taxon>
    </lineage>
</organism>
<dbReference type="PANTHER" id="PTHR34596">
    <property type="entry name" value="CHITOPORIN"/>
    <property type="match status" value="1"/>
</dbReference>